<accession>I2GB97</accession>
<evidence type="ECO:0000313" key="1">
    <source>
        <dbReference type="EMBL" id="CCH51171.1"/>
    </source>
</evidence>
<name>I2GB97_9BACT</name>
<reference evidence="1 2" key="1">
    <citation type="journal article" date="2012" name="J. Bacteriol.">
        <title>Genome Sequence of the Filamentous Bacterium Fibrisoma limi BUZ 3T.</title>
        <authorList>
            <person name="Filippini M."/>
            <person name="Qi W."/>
            <person name="Jaenicke S."/>
            <person name="Goesmann A."/>
            <person name="Smits T.H."/>
            <person name="Bagheri H.C."/>
        </authorList>
    </citation>
    <scope>NUCLEOTIDE SEQUENCE [LARGE SCALE GENOMIC DNA]</scope>
    <source>
        <strain evidence="2">BUZ 3T</strain>
    </source>
</reference>
<organism evidence="1 2">
    <name type="scientific">Fibrisoma limi BUZ 3</name>
    <dbReference type="NCBI Taxonomy" id="1185876"/>
    <lineage>
        <taxon>Bacteria</taxon>
        <taxon>Pseudomonadati</taxon>
        <taxon>Bacteroidota</taxon>
        <taxon>Cytophagia</taxon>
        <taxon>Cytophagales</taxon>
        <taxon>Spirosomataceae</taxon>
        <taxon>Fibrisoma</taxon>
    </lineage>
</organism>
<gene>
    <name evidence="1" type="ORF">BN8_00085</name>
</gene>
<proteinExistence type="predicted"/>
<sequence>MYQVVYAQKAITNPESTVAAATDTLKTRAFL</sequence>
<keyword evidence="2" id="KW-1185">Reference proteome</keyword>
<dbReference type="Proteomes" id="UP000009309">
    <property type="component" value="Unassembled WGS sequence"/>
</dbReference>
<evidence type="ECO:0000313" key="2">
    <source>
        <dbReference type="Proteomes" id="UP000009309"/>
    </source>
</evidence>
<protein>
    <submittedName>
        <fullName evidence="1">Uncharacterized protein</fullName>
    </submittedName>
</protein>
<comment type="caution">
    <text evidence="1">The sequence shown here is derived from an EMBL/GenBank/DDBJ whole genome shotgun (WGS) entry which is preliminary data.</text>
</comment>
<dbReference type="EMBL" id="CAIT01000003">
    <property type="protein sequence ID" value="CCH51171.1"/>
    <property type="molecule type" value="Genomic_DNA"/>
</dbReference>
<dbReference type="AlphaFoldDB" id="I2GB97"/>